<dbReference type="InterPro" id="IPR001173">
    <property type="entry name" value="Glyco_trans_2-like"/>
</dbReference>
<dbReference type="Pfam" id="PF00535">
    <property type="entry name" value="Glycos_transf_2"/>
    <property type="match status" value="1"/>
</dbReference>
<dbReference type="PANTHER" id="PTHR43685:SF11">
    <property type="entry name" value="GLYCOSYLTRANSFERASE TAGX-RELATED"/>
    <property type="match status" value="1"/>
</dbReference>
<reference evidence="3" key="1">
    <citation type="journal article" date="2019" name="Int. J. Syst. Evol. Microbiol.">
        <title>The Global Catalogue of Microorganisms (GCM) 10K type strain sequencing project: providing services to taxonomists for standard genome sequencing and annotation.</title>
        <authorList>
            <consortium name="The Broad Institute Genomics Platform"/>
            <consortium name="The Broad Institute Genome Sequencing Center for Infectious Disease"/>
            <person name="Wu L."/>
            <person name="Ma J."/>
        </authorList>
    </citation>
    <scope>NUCLEOTIDE SEQUENCE [LARGE SCALE GENOMIC DNA]</scope>
    <source>
        <strain evidence="3">KCTC 22245</strain>
    </source>
</reference>
<keyword evidence="3" id="KW-1185">Reference proteome</keyword>
<evidence type="ECO:0000313" key="3">
    <source>
        <dbReference type="Proteomes" id="UP001595607"/>
    </source>
</evidence>
<dbReference type="SUPFAM" id="SSF53448">
    <property type="entry name" value="Nucleotide-diphospho-sugar transferases"/>
    <property type="match status" value="1"/>
</dbReference>
<dbReference type="EMBL" id="JBHRVA010000003">
    <property type="protein sequence ID" value="MFC3303635.1"/>
    <property type="molecule type" value="Genomic_DNA"/>
</dbReference>
<feature type="domain" description="Glycosyltransferase 2-like" evidence="1">
    <location>
        <begin position="8"/>
        <end position="131"/>
    </location>
</feature>
<gene>
    <name evidence="2" type="ORF">ACFONP_12940</name>
</gene>
<dbReference type="RefSeq" id="WP_189576368.1">
    <property type="nucleotide sequence ID" value="NZ_BMXU01000002.1"/>
</dbReference>
<dbReference type="CDD" id="cd00761">
    <property type="entry name" value="Glyco_tranf_GTA_type"/>
    <property type="match status" value="1"/>
</dbReference>
<sequence length="302" mass="34246">MHNSATYVVPLYNHAAYVEETLRSIVEQDYDDLALVVVDDASADNSFEIASEFLSRAESKNRFRCVDVVRNDTNQGAHYALNRGMMIADGDVIFLANSDDPVPESRVSSIMSLMEASGAEFVVTQVESLHSGGFARDHVFGDFLRYTPTRTIDSSPSFSWAAARWQVGVSTGNFAFRKKLLAEVGGFKPYRYCHDWDFLLRACLVTEPELLREPLYRYRLHNENSFRSLSEVAEAETDELLTGFLRETNRKPPSNERCPSPFNYPSSYTSLLKVFGLYARYQKVCAPYEKGHRTVSPRLVEI</sequence>
<organism evidence="2 3">
    <name type="scientific">Parvularcula lutaonensis</name>
    <dbReference type="NCBI Taxonomy" id="491923"/>
    <lineage>
        <taxon>Bacteria</taxon>
        <taxon>Pseudomonadati</taxon>
        <taxon>Pseudomonadota</taxon>
        <taxon>Alphaproteobacteria</taxon>
        <taxon>Parvularculales</taxon>
        <taxon>Parvularculaceae</taxon>
        <taxon>Parvularcula</taxon>
    </lineage>
</organism>
<proteinExistence type="predicted"/>
<dbReference type="Gene3D" id="3.90.550.10">
    <property type="entry name" value="Spore Coat Polysaccharide Biosynthesis Protein SpsA, Chain A"/>
    <property type="match status" value="1"/>
</dbReference>
<evidence type="ECO:0000313" key="2">
    <source>
        <dbReference type="EMBL" id="MFC3303635.1"/>
    </source>
</evidence>
<accession>A0ABV7ME47</accession>
<comment type="caution">
    <text evidence="2">The sequence shown here is derived from an EMBL/GenBank/DDBJ whole genome shotgun (WGS) entry which is preliminary data.</text>
</comment>
<name>A0ABV7ME47_9PROT</name>
<dbReference type="Proteomes" id="UP001595607">
    <property type="component" value="Unassembled WGS sequence"/>
</dbReference>
<dbReference type="InterPro" id="IPR050834">
    <property type="entry name" value="Glycosyltransf_2"/>
</dbReference>
<dbReference type="InterPro" id="IPR029044">
    <property type="entry name" value="Nucleotide-diphossugar_trans"/>
</dbReference>
<dbReference type="PANTHER" id="PTHR43685">
    <property type="entry name" value="GLYCOSYLTRANSFERASE"/>
    <property type="match status" value="1"/>
</dbReference>
<evidence type="ECO:0000259" key="1">
    <source>
        <dbReference type="Pfam" id="PF00535"/>
    </source>
</evidence>
<protein>
    <submittedName>
        <fullName evidence="2">Glycosyltransferase family 2 protein</fullName>
    </submittedName>
</protein>